<dbReference type="Proteomes" id="UP000269396">
    <property type="component" value="Unassembled WGS sequence"/>
</dbReference>
<dbReference type="PANTHER" id="PTHR47027">
    <property type="entry name" value="REVERSE TRANSCRIPTASE DOMAIN-CONTAINING PROTEIN"/>
    <property type="match status" value="1"/>
</dbReference>
<protein>
    <submittedName>
        <fullName evidence="1">Uncharacterized protein</fullName>
    </submittedName>
</protein>
<dbReference type="AlphaFoldDB" id="A0A183Q8H8"/>
<organism evidence="1 2">
    <name type="scientific">Schistosoma mattheei</name>
    <dbReference type="NCBI Taxonomy" id="31246"/>
    <lineage>
        <taxon>Eukaryota</taxon>
        <taxon>Metazoa</taxon>
        <taxon>Spiralia</taxon>
        <taxon>Lophotrochozoa</taxon>
        <taxon>Platyhelminthes</taxon>
        <taxon>Trematoda</taxon>
        <taxon>Digenea</taxon>
        <taxon>Strigeidida</taxon>
        <taxon>Schistosomatoidea</taxon>
        <taxon>Schistosomatidae</taxon>
        <taxon>Schistosoma</taxon>
    </lineage>
</organism>
<dbReference type="PANTHER" id="PTHR47027:SF20">
    <property type="entry name" value="REVERSE TRANSCRIPTASE-LIKE PROTEIN WITH RNA-DIRECTED DNA POLYMERASE DOMAIN"/>
    <property type="match status" value="1"/>
</dbReference>
<keyword evidence="2" id="KW-1185">Reference proteome</keyword>
<dbReference type="InterPro" id="IPR000477">
    <property type="entry name" value="RT_dom"/>
</dbReference>
<proteinExistence type="predicted"/>
<reference evidence="1 2" key="1">
    <citation type="submission" date="2018-11" db="EMBL/GenBank/DDBJ databases">
        <authorList>
            <consortium name="Pathogen Informatics"/>
        </authorList>
    </citation>
    <scope>NUCLEOTIDE SEQUENCE [LARGE SCALE GENOMIC DNA]</scope>
    <source>
        <strain>Denwood</strain>
        <strain evidence="2">Zambia</strain>
    </source>
</reference>
<accession>A0A183Q8H8</accession>
<dbReference type="Pfam" id="PF00078">
    <property type="entry name" value="RVT_1"/>
    <property type="match status" value="1"/>
</dbReference>
<sequence>MDVSNGGVDLLPGERLLDLEYADDIVLLCDNAQAMKSALNQLAISVRRYGMYLAPSKCKVLLQDWQDSNPVLTLDGEQTEVVEKFVYLGSFISAGGGVSDEINARIVKARAA</sequence>
<dbReference type="InterPro" id="IPR043502">
    <property type="entry name" value="DNA/RNA_pol_sf"/>
</dbReference>
<evidence type="ECO:0000313" key="1">
    <source>
        <dbReference type="EMBL" id="VDP89041.1"/>
    </source>
</evidence>
<dbReference type="EMBL" id="UZAL01055912">
    <property type="protein sequence ID" value="VDP89041.1"/>
    <property type="molecule type" value="Genomic_DNA"/>
</dbReference>
<dbReference type="SUPFAM" id="SSF56672">
    <property type="entry name" value="DNA/RNA polymerases"/>
    <property type="match status" value="1"/>
</dbReference>
<evidence type="ECO:0000313" key="2">
    <source>
        <dbReference type="Proteomes" id="UP000269396"/>
    </source>
</evidence>
<dbReference type="PROSITE" id="PS50878">
    <property type="entry name" value="RT_POL"/>
    <property type="match status" value="1"/>
</dbReference>
<gene>
    <name evidence="1" type="ORF">SMTD_LOCUS22914</name>
</gene>
<name>A0A183Q8H8_9TREM</name>